<evidence type="ECO:0000313" key="7">
    <source>
        <dbReference type="EMBL" id="QHT27353.1"/>
    </source>
</evidence>
<dbReference type="EMBL" id="MN739821">
    <property type="protein sequence ID" value="QHT27353.1"/>
    <property type="molecule type" value="Genomic_DNA"/>
</dbReference>
<evidence type="ECO:0000256" key="1">
    <source>
        <dbReference type="ARBA" id="ARBA00022670"/>
    </source>
</evidence>
<dbReference type="GO" id="GO:0006515">
    <property type="term" value="P:protein quality control for misfolded or incompletely synthesized proteins"/>
    <property type="evidence" value="ECO:0007669"/>
    <property type="project" value="TreeGrafter"/>
</dbReference>
<dbReference type="Pfam" id="PF22667">
    <property type="entry name" value="Lon_lid"/>
    <property type="match status" value="1"/>
</dbReference>
<dbReference type="InterPro" id="IPR008268">
    <property type="entry name" value="Peptidase_S16_AS"/>
</dbReference>
<dbReference type="InterPro" id="IPR027065">
    <property type="entry name" value="Lon_Prtase"/>
</dbReference>
<evidence type="ECO:0000259" key="6">
    <source>
        <dbReference type="PROSITE" id="PS51786"/>
    </source>
</evidence>
<protein>
    <recommendedName>
        <fullName evidence="6">Lon proteolytic domain-containing protein</fullName>
    </recommendedName>
</protein>
<accession>A0A6C0EG02</accession>
<dbReference type="Gene3D" id="1.10.8.60">
    <property type="match status" value="1"/>
</dbReference>
<dbReference type="Gene3D" id="3.30.230.10">
    <property type="match status" value="1"/>
</dbReference>
<keyword evidence="5" id="KW-0067">ATP-binding</keyword>
<dbReference type="InterPro" id="IPR027417">
    <property type="entry name" value="P-loop_NTPase"/>
</dbReference>
<name>A0A6C0EG02_9ZZZZ</name>
<evidence type="ECO:0000256" key="3">
    <source>
        <dbReference type="ARBA" id="ARBA00022801"/>
    </source>
</evidence>
<dbReference type="GO" id="GO:0016887">
    <property type="term" value="F:ATP hydrolysis activity"/>
    <property type="evidence" value="ECO:0007669"/>
    <property type="project" value="InterPro"/>
</dbReference>
<dbReference type="Pfam" id="PF05362">
    <property type="entry name" value="Lon_C"/>
    <property type="match status" value="1"/>
</dbReference>
<dbReference type="Pfam" id="PF00004">
    <property type="entry name" value="AAA"/>
    <property type="match status" value="1"/>
</dbReference>
<dbReference type="InterPro" id="IPR008269">
    <property type="entry name" value="Lon_proteolytic"/>
</dbReference>
<dbReference type="GO" id="GO:0004252">
    <property type="term" value="F:serine-type endopeptidase activity"/>
    <property type="evidence" value="ECO:0007669"/>
    <property type="project" value="InterPro"/>
</dbReference>
<dbReference type="InterPro" id="IPR020568">
    <property type="entry name" value="Ribosomal_Su5_D2-typ_SF"/>
</dbReference>
<keyword evidence="1" id="KW-0645">Protease</keyword>
<reference evidence="7" key="1">
    <citation type="journal article" date="2020" name="Nature">
        <title>Giant virus diversity and host interactions through global metagenomics.</title>
        <authorList>
            <person name="Schulz F."/>
            <person name="Roux S."/>
            <person name="Paez-Espino D."/>
            <person name="Jungbluth S."/>
            <person name="Walsh D.A."/>
            <person name="Denef V.J."/>
            <person name="McMahon K.D."/>
            <person name="Konstantinidis K.T."/>
            <person name="Eloe-Fadrosh E.A."/>
            <person name="Kyrpides N.C."/>
            <person name="Woyke T."/>
        </authorList>
    </citation>
    <scope>NUCLEOTIDE SEQUENCE</scope>
    <source>
        <strain evidence="7">GVMAG-M-3300023179-33</strain>
    </source>
</reference>
<keyword evidence="4" id="KW-0720">Serine protease</keyword>
<dbReference type="GO" id="GO:0004176">
    <property type="term" value="F:ATP-dependent peptidase activity"/>
    <property type="evidence" value="ECO:0007669"/>
    <property type="project" value="InterPro"/>
</dbReference>
<evidence type="ECO:0000256" key="4">
    <source>
        <dbReference type="ARBA" id="ARBA00022825"/>
    </source>
</evidence>
<dbReference type="InterPro" id="IPR003959">
    <property type="entry name" value="ATPase_AAA_core"/>
</dbReference>
<dbReference type="AlphaFoldDB" id="A0A6C0EG02"/>
<dbReference type="InterPro" id="IPR054594">
    <property type="entry name" value="Lon_lid"/>
</dbReference>
<sequence>MKLYIILFLEYRIYRINKHMSDSKKIKKRVKLKSNDINIDTNPTDTTNDNTNTEESSLQLQIQEMPPTPSQSPSSNQTNINIDKQQFIERKKHFFESVIQKTSIHIQNQRQHDIINIEEYNKCINNLYKENIKLKSIHCHDNMGDIENTINSLQMINTEISSILREHGTKSLDDLIKICLGANNLLLEDNEDIQIYNLLKEYFHPVNYKIKIFSQIPKLSQTTQTTQTPQIKPDDTTNTITIRCDDIDTNLYPNNKTFYMKVFGIQFEITNNQKKIIISGYLDNVVLELLNNTYINNKKNDIIKNIPKSKDFKKQPFYNFIESLLLKDYLIYNKTEIYNKYIGYNSQYNLIKQQTITTLIQDFLKYDLYTKRIILIQLLIKTTVDNNNILNLASMLYDILSIDLPMKSNSNTITKMCSKEQFQLYESFPRSIQHFLTNAMTNAVKNINSLLKFDINKVPLEEQICLMNVNDTIKEKAMVKLREIKSKSDDSASKARQYLEGLLKIPFGVYKKEPIFEVINKIKEQYSAILNQDQDPHNINIIEIGKNIREWKSKVDTTSKHIPCENELDSNTMYYNTKKHCMVLLDNINKSNIQKYHYKRCISNIHKFIQFNILFKDLESYTKILDNLKIPKKKIIKSLLKDELIEFIKELLEYDENKLISGSQYNSKKSISKFIRETVDELGVYVSCDTTSDNTYHNDNDNIDEINTENENKNYVVAQCEAIEEKFNDISNYFMDVKKTLDESIYGHENAKKQIERIIGQWINGSNEGYCFGFEGSPGIGKTSMAKKGLANCLKDNNGVSRPFAMIQIGGDSNGSTLHGHNYTYLGSTWGSIVQILMDKQCMNPIIFIDEIDKISKTEHGRELTNILTHLLDPAQNDCFQDKYFNGIDLDLSKALFIVSYNDPEAIDRVLLDRIHRIKFDNLYLKDKIIIAKKYLLPEIYKKMGLENMIEISDDVIVYIIQHYTNESGVRKLKEKLFDIISEINLIILKSTNANNPITLPYQVTLNDIKTNYLKDTIEINHLKIQNDSHVGYINGLWANVYGNGGILPIQCNYYPTNSFLNLKLTGMQGDVMKESMSVAQTLAWNLTEQEIQKEIIKKYNDQTTGIYGIHIHCPEGATPKDGPSAGCAITTVIYSLLNNKKIKNYIAITGEITLHGKITAIGGLSSKIIGAIQAGVKEILFPLENEKDFNVFIEKQISQSSCELIKESKKLNSPKLIKSKSPISTSIQISTIIKTKKYRILENEITFYMVENINQVFDIVFV</sequence>
<dbReference type="SUPFAM" id="SSF54211">
    <property type="entry name" value="Ribosomal protein S5 domain 2-like"/>
    <property type="match status" value="1"/>
</dbReference>
<dbReference type="PANTHER" id="PTHR43718:SF2">
    <property type="entry name" value="LON PROTEASE HOMOLOG, MITOCHONDRIAL"/>
    <property type="match status" value="1"/>
</dbReference>
<organism evidence="7">
    <name type="scientific">viral metagenome</name>
    <dbReference type="NCBI Taxonomy" id="1070528"/>
    <lineage>
        <taxon>unclassified sequences</taxon>
        <taxon>metagenomes</taxon>
        <taxon>organismal metagenomes</taxon>
    </lineage>
</organism>
<dbReference type="PROSITE" id="PS51786">
    <property type="entry name" value="LON_PROTEOLYTIC"/>
    <property type="match status" value="1"/>
</dbReference>
<dbReference type="PROSITE" id="PS01046">
    <property type="entry name" value="LON_SER"/>
    <property type="match status" value="1"/>
</dbReference>
<proteinExistence type="predicted"/>
<dbReference type="Gene3D" id="3.40.50.300">
    <property type="entry name" value="P-loop containing nucleotide triphosphate hydrolases"/>
    <property type="match status" value="1"/>
</dbReference>
<dbReference type="PANTHER" id="PTHR43718">
    <property type="entry name" value="LON PROTEASE"/>
    <property type="match status" value="1"/>
</dbReference>
<evidence type="ECO:0000256" key="5">
    <source>
        <dbReference type="ARBA" id="ARBA00022840"/>
    </source>
</evidence>
<dbReference type="PRINTS" id="PR00830">
    <property type="entry name" value="ENDOLAPTASE"/>
</dbReference>
<dbReference type="InterPro" id="IPR014721">
    <property type="entry name" value="Ribsml_uS5_D2-typ_fold_subgr"/>
</dbReference>
<dbReference type="SUPFAM" id="SSF52540">
    <property type="entry name" value="P-loop containing nucleoside triphosphate hydrolases"/>
    <property type="match status" value="1"/>
</dbReference>
<dbReference type="GO" id="GO:0005524">
    <property type="term" value="F:ATP binding"/>
    <property type="evidence" value="ECO:0007669"/>
    <property type="project" value="UniProtKB-KW"/>
</dbReference>
<evidence type="ECO:0000256" key="2">
    <source>
        <dbReference type="ARBA" id="ARBA00022741"/>
    </source>
</evidence>
<keyword evidence="3" id="KW-0378">Hydrolase</keyword>
<keyword evidence="2" id="KW-0547">Nucleotide-binding</keyword>
<feature type="domain" description="Lon proteolytic" evidence="6">
    <location>
        <begin position="1028"/>
        <end position="1263"/>
    </location>
</feature>